<dbReference type="Gene3D" id="3.20.20.30">
    <property type="entry name" value="Luciferase-like domain"/>
    <property type="match status" value="1"/>
</dbReference>
<protein>
    <recommendedName>
        <fullName evidence="3">LLM class flavin-dependent oxidoreductase</fullName>
    </recommendedName>
</protein>
<evidence type="ECO:0000313" key="1">
    <source>
        <dbReference type="EMBL" id="MCZ0963729.1"/>
    </source>
</evidence>
<dbReference type="RefSeq" id="WP_268943825.1">
    <property type="nucleotide sequence ID" value="NZ_JAPTYD010000048.1"/>
</dbReference>
<dbReference type="EMBL" id="JAPTYD010000048">
    <property type="protein sequence ID" value="MCZ0963729.1"/>
    <property type="molecule type" value="Genomic_DNA"/>
</dbReference>
<dbReference type="Proteomes" id="UP001149822">
    <property type="component" value="Unassembled WGS sequence"/>
</dbReference>
<accession>A0ABT4J9Z6</accession>
<organism evidence="1 2">
    <name type="scientific">Paracoccus benzoatiresistens</name>
    <dbReference type="NCBI Taxonomy" id="2997341"/>
    <lineage>
        <taxon>Bacteria</taxon>
        <taxon>Pseudomonadati</taxon>
        <taxon>Pseudomonadota</taxon>
        <taxon>Alphaproteobacteria</taxon>
        <taxon>Rhodobacterales</taxon>
        <taxon>Paracoccaceae</taxon>
        <taxon>Paracoccus</taxon>
    </lineage>
</organism>
<evidence type="ECO:0000313" key="2">
    <source>
        <dbReference type="Proteomes" id="UP001149822"/>
    </source>
</evidence>
<evidence type="ECO:0008006" key="3">
    <source>
        <dbReference type="Google" id="ProtNLM"/>
    </source>
</evidence>
<gene>
    <name evidence="1" type="ORF">OU682_19215</name>
</gene>
<comment type="caution">
    <text evidence="1">The sequence shown here is derived from an EMBL/GenBank/DDBJ whole genome shotgun (WGS) entry which is preliminary data.</text>
</comment>
<dbReference type="SUPFAM" id="SSF51679">
    <property type="entry name" value="Bacterial luciferase-like"/>
    <property type="match status" value="1"/>
</dbReference>
<sequence length="90" mass="9921">MAEGQQRLFNLQAQGEAPDENLYTTPGKFGAGGAATTWLVVTAEEVASSLRRYAELGITRFILSDTPYQQEIERQGRTLLPLPREEVVPA</sequence>
<name>A0ABT4J9Z6_9RHOB</name>
<reference evidence="1" key="1">
    <citation type="submission" date="2022-12" db="EMBL/GenBank/DDBJ databases">
        <title>Paracoccus sp. EF6 isolated from a lake water.</title>
        <authorList>
            <person name="Liu H."/>
        </authorList>
    </citation>
    <scope>NUCLEOTIDE SEQUENCE</scope>
    <source>
        <strain evidence="1">EF6</strain>
    </source>
</reference>
<proteinExistence type="predicted"/>
<keyword evidence="2" id="KW-1185">Reference proteome</keyword>
<dbReference type="InterPro" id="IPR036661">
    <property type="entry name" value="Luciferase-like_sf"/>
</dbReference>